<dbReference type="RefSeq" id="WP_303493992.1">
    <property type="nucleotide sequence ID" value="NZ_JAUOPJ010000001.1"/>
</dbReference>
<evidence type="ECO:0000313" key="2">
    <source>
        <dbReference type="EMBL" id="MDO6455899.1"/>
    </source>
</evidence>
<accession>A0AAW7XRJ7</accession>
<feature type="domain" description="DUF6314" evidence="1">
    <location>
        <begin position="21"/>
        <end position="152"/>
    </location>
</feature>
<name>A0AAW7XRJ7_9RHOB</name>
<organism evidence="2 3">
    <name type="scientific">Celeribacter halophilus</name>
    <dbReference type="NCBI Taxonomy" id="576117"/>
    <lineage>
        <taxon>Bacteria</taxon>
        <taxon>Pseudomonadati</taxon>
        <taxon>Pseudomonadota</taxon>
        <taxon>Alphaproteobacteria</taxon>
        <taxon>Rhodobacterales</taxon>
        <taxon>Roseobacteraceae</taxon>
        <taxon>Celeribacter</taxon>
    </lineage>
</organism>
<proteinExistence type="predicted"/>
<reference evidence="2" key="1">
    <citation type="submission" date="2023-07" db="EMBL/GenBank/DDBJ databases">
        <title>Genome content predicts the carbon catabolic preferences of heterotrophic bacteria.</title>
        <authorList>
            <person name="Gralka M."/>
        </authorList>
    </citation>
    <scope>NUCLEOTIDE SEQUENCE</scope>
    <source>
        <strain evidence="2">I2M02</strain>
    </source>
</reference>
<gene>
    <name evidence="2" type="ORF">Q4494_02330</name>
</gene>
<dbReference type="AlphaFoldDB" id="A0AAW7XRJ7"/>
<dbReference type="InterPro" id="IPR045632">
    <property type="entry name" value="DUF6314"/>
</dbReference>
<sequence>MKRRDMTHEERRAMMIRLENFTGLWSMAREIDDRRAGQRATLTGTCRFSMDETGALRQEERGVLHMPEAAQSFEAERRYLWQADAEGIAVFFEDGRFFHAFDPNALAPHADHACAPDAYSVRYTFSNWPDWSATWCVTGPRKDYVSVTRYSRQTA</sequence>
<dbReference type="Proteomes" id="UP001169823">
    <property type="component" value="Unassembled WGS sequence"/>
</dbReference>
<evidence type="ECO:0000259" key="1">
    <source>
        <dbReference type="Pfam" id="PF19834"/>
    </source>
</evidence>
<dbReference type="Pfam" id="PF19834">
    <property type="entry name" value="DUF6314"/>
    <property type="match status" value="1"/>
</dbReference>
<protein>
    <submittedName>
        <fullName evidence="2">DUF6314 family protein</fullName>
    </submittedName>
</protein>
<evidence type="ECO:0000313" key="3">
    <source>
        <dbReference type="Proteomes" id="UP001169823"/>
    </source>
</evidence>
<dbReference type="EMBL" id="JAUOPJ010000001">
    <property type="protein sequence ID" value="MDO6455899.1"/>
    <property type="molecule type" value="Genomic_DNA"/>
</dbReference>
<comment type="caution">
    <text evidence="2">The sequence shown here is derived from an EMBL/GenBank/DDBJ whole genome shotgun (WGS) entry which is preliminary data.</text>
</comment>